<organism evidence="1 2">
    <name type="scientific">Araneus ventricosus</name>
    <name type="common">Orbweaver spider</name>
    <name type="synonym">Epeira ventricosa</name>
    <dbReference type="NCBI Taxonomy" id="182803"/>
    <lineage>
        <taxon>Eukaryota</taxon>
        <taxon>Metazoa</taxon>
        <taxon>Ecdysozoa</taxon>
        <taxon>Arthropoda</taxon>
        <taxon>Chelicerata</taxon>
        <taxon>Arachnida</taxon>
        <taxon>Araneae</taxon>
        <taxon>Araneomorphae</taxon>
        <taxon>Entelegynae</taxon>
        <taxon>Araneoidea</taxon>
        <taxon>Araneidae</taxon>
        <taxon>Araneus</taxon>
    </lineage>
</organism>
<name>A0A4Y2HMQ0_ARAVE</name>
<evidence type="ECO:0000313" key="2">
    <source>
        <dbReference type="Proteomes" id="UP000499080"/>
    </source>
</evidence>
<dbReference type="Proteomes" id="UP000499080">
    <property type="component" value="Unassembled WGS sequence"/>
</dbReference>
<comment type="caution">
    <text evidence="1">The sequence shown here is derived from an EMBL/GenBank/DDBJ whole genome shotgun (WGS) entry which is preliminary data.</text>
</comment>
<keyword evidence="2" id="KW-1185">Reference proteome</keyword>
<protein>
    <submittedName>
        <fullName evidence="1">Uncharacterized protein</fullName>
    </submittedName>
</protein>
<dbReference type="AlphaFoldDB" id="A0A4Y2HMQ0"/>
<reference evidence="1 2" key="1">
    <citation type="journal article" date="2019" name="Sci. Rep.">
        <title>Orb-weaving spider Araneus ventricosus genome elucidates the spidroin gene catalogue.</title>
        <authorList>
            <person name="Kono N."/>
            <person name="Nakamura H."/>
            <person name="Ohtoshi R."/>
            <person name="Moran D.A.P."/>
            <person name="Shinohara A."/>
            <person name="Yoshida Y."/>
            <person name="Fujiwara M."/>
            <person name="Mori M."/>
            <person name="Tomita M."/>
            <person name="Arakawa K."/>
        </authorList>
    </citation>
    <scope>NUCLEOTIDE SEQUENCE [LARGE SCALE GENOMIC DNA]</scope>
</reference>
<accession>A0A4Y2HMQ0</accession>
<gene>
    <name evidence="1" type="ORF">AVEN_193251_1</name>
</gene>
<sequence>MDLFDPHGHWMLCSCWLADNENEVIYECLKVDSWLPAFRKDFINDQVPEQGTCADQLQGCYNKSSPIEKTLGQVLAGPD</sequence>
<dbReference type="EMBL" id="BGPR01002036">
    <property type="protein sequence ID" value="GBM66637.1"/>
    <property type="molecule type" value="Genomic_DNA"/>
</dbReference>
<evidence type="ECO:0000313" key="1">
    <source>
        <dbReference type="EMBL" id="GBM66637.1"/>
    </source>
</evidence>
<proteinExistence type="predicted"/>